<reference evidence="2" key="2">
    <citation type="journal article" date="2015" name="Data Brief">
        <title>Shoot transcriptome of the giant reed, Arundo donax.</title>
        <authorList>
            <person name="Barrero R.A."/>
            <person name="Guerrero F.D."/>
            <person name="Moolhuijzen P."/>
            <person name="Goolsby J.A."/>
            <person name="Tidwell J."/>
            <person name="Bellgard S.E."/>
            <person name="Bellgard M.I."/>
        </authorList>
    </citation>
    <scope>NUCLEOTIDE SEQUENCE</scope>
    <source>
        <tissue evidence="2">Shoot tissue taken approximately 20 cm above the soil surface</tissue>
    </source>
</reference>
<name>A0A0A8Z205_ARUDO</name>
<organism evidence="2">
    <name type="scientific">Arundo donax</name>
    <name type="common">Giant reed</name>
    <name type="synonym">Donax arundinaceus</name>
    <dbReference type="NCBI Taxonomy" id="35708"/>
    <lineage>
        <taxon>Eukaryota</taxon>
        <taxon>Viridiplantae</taxon>
        <taxon>Streptophyta</taxon>
        <taxon>Embryophyta</taxon>
        <taxon>Tracheophyta</taxon>
        <taxon>Spermatophyta</taxon>
        <taxon>Magnoliopsida</taxon>
        <taxon>Liliopsida</taxon>
        <taxon>Poales</taxon>
        <taxon>Poaceae</taxon>
        <taxon>PACMAD clade</taxon>
        <taxon>Arundinoideae</taxon>
        <taxon>Arundineae</taxon>
        <taxon>Arundo</taxon>
    </lineage>
</organism>
<feature type="region of interest" description="Disordered" evidence="1">
    <location>
        <begin position="1"/>
        <end position="44"/>
    </location>
</feature>
<proteinExistence type="predicted"/>
<accession>A0A0A8Z205</accession>
<evidence type="ECO:0000313" key="2">
    <source>
        <dbReference type="EMBL" id="JAD31693.1"/>
    </source>
</evidence>
<protein>
    <submittedName>
        <fullName evidence="2">Uncharacterized protein</fullName>
    </submittedName>
</protein>
<sequence>MPSRSIGTSRLGSSASSNSRSTISVGTNSSPSRRRCSLCSSSTCSRNRSNILASFFIRLM</sequence>
<dbReference type="AlphaFoldDB" id="A0A0A8Z205"/>
<dbReference type="EMBL" id="GBRH01266202">
    <property type="protein sequence ID" value="JAD31693.1"/>
    <property type="molecule type" value="Transcribed_RNA"/>
</dbReference>
<reference evidence="2" key="1">
    <citation type="submission" date="2014-09" db="EMBL/GenBank/DDBJ databases">
        <authorList>
            <person name="Magalhaes I.L.F."/>
            <person name="Oliveira U."/>
            <person name="Santos F.R."/>
            <person name="Vidigal T.H.D.A."/>
            <person name="Brescovit A.D."/>
            <person name="Santos A.J."/>
        </authorList>
    </citation>
    <scope>NUCLEOTIDE SEQUENCE</scope>
    <source>
        <tissue evidence="2">Shoot tissue taken approximately 20 cm above the soil surface</tissue>
    </source>
</reference>
<evidence type="ECO:0000256" key="1">
    <source>
        <dbReference type="SAM" id="MobiDB-lite"/>
    </source>
</evidence>